<feature type="region of interest" description="Disordered" evidence="1">
    <location>
        <begin position="1"/>
        <end position="21"/>
    </location>
</feature>
<evidence type="ECO:0000256" key="1">
    <source>
        <dbReference type="SAM" id="MobiDB-lite"/>
    </source>
</evidence>
<reference evidence="2 3" key="1">
    <citation type="submission" date="2022-06" db="EMBL/GenBank/DDBJ databases">
        <title>Genomic Encyclopedia of Archaeal and Bacterial Type Strains, Phase II (KMG-II): from individual species to whole genera.</title>
        <authorList>
            <person name="Goeker M."/>
        </authorList>
    </citation>
    <scope>NUCLEOTIDE SEQUENCE [LARGE SCALE GENOMIC DNA]</scope>
    <source>
        <strain evidence="2 3">DSM 44255</strain>
    </source>
</reference>
<protein>
    <recommendedName>
        <fullName evidence="4">Excreted virulence factor EspC (Type VII ESX diderm)</fullName>
    </recommendedName>
</protein>
<keyword evidence="3" id="KW-1185">Reference proteome</keyword>
<evidence type="ECO:0000313" key="2">
    <source>
        <dbReference type="EMBL" id="MCP2269719.1"/>
    </source>
</evidence>
<dbReference type="Proteomes" id="UP001205185">
    <property type="component" value="Unassembled WGS sequence"/>
</dbReference>
<evidence type="ECO:0000313" key="3">
    <source>
        <dbReference type="Proteomes" id="UP001205185"/>
    </source>
</evidence>
<evidence type="ECO:0008006" key="4">
    <source>
        <dbReference type="Google" id="ProtNLM"/>
    </source>
</evidence>
<accession>A0ABT1IAX3</accession>
<feature type="compositionally biased region" description="Basic and acidic residues" evidence="1">
    <location>
        <begin position="1"/>
        <end position="12"/>
    </location>
</feature>
<dbReference type="EMBL" id="JAMTCO010000005">
    <property type="protein sequence ID" value="MCP2269719.1"/>
    <property type="molecule type" value="Genomic_DNA"/>
</dbReference>
<dbReference type="RefSeq" id="WP_253886696.1">
    <property type="nucleotide sequence ID" value="NZ_BAAAVB010000012.1"/>
</dbReference>
<comment type="caution">
    <text evidence="2">The sequence shown here is derived from an EMBL/GenBank/DDBJ whole genome shotgun (WGS) entry which is preliminary data.</text>
</comment>
<sequence length="317" mass="34140">MAPPDRQPDRSHPAASGADPEFGHAAEIAAWVEWLLHPEQHQYDRMVILPDGTRVEQPGNLTVERRQLDPNGPLVPDPKEPTEYYPFESVIAGCYPEQFFDPALALSGQLFDEDSDISKVYAALIDASWRSDDWNGKLNGGFEDLRQEWSGSAAAHAGEFLGAIEDFATDFTQVTRELAALAIAYAGVVKAARTNLNEAMGTLVDAFHAKFYAHESLWDTVVVKALSAIAAAALTYVSGGAAAAAWGAGLATAIDKALDSDDGDGTGIGGKAWREIVDNYFVAQMKILRHAGAEIDKLRTDASRLGDRLASMPKLPG</sequence>
<proteinExistence type="predicted"/>
<organism evidence="2 3">
    <name type="scientific">Actinokineospora diospyrosa</name>
    <dbReference type="NCBI Taxonomy" id="103728"/>
    <lineage>
        <taxon>Bacteria</taxon>
        <taxon>Bacillati</taxon>
        <taxon>Actinomycetota</taxon>
        <taxon>Actinomycetes</taxon>
        <taxon>Pseudonocardiales</taxon>
        <taxon>Pseudonocardiaceae</taxon>
        <taxon>Actinokineospora</taxon>
    </lineage>
</organism>
<gene>
    <name evidence="2" type="ORF">LV75_002208</name>
</gene>
<name>A0ABT1IAX3_9PSEU</name>